<dbReference type="EMBL" id="CP051179">
    <property type="protein sequence ID" value="QKX52892.1"/>
    <property type="molecule type" value="Genomic_DNA"/>
</dbReference>
<dbReference type="Gene3D" id="3.40.50.11200">
    <property type="match status" value="1"/>
</dbReference>
<evidence type="ECO:0000313" key="4">
    <source>
        <dbReference type="Proteomes" id="UP000509222"/>
    </source>
</evidence>
<protein>
    <submittedName>
        <fullName evidence="2">TIR-like domain-containing protein</fullName>
    </submittedName>
</protein>
<dbReference type="InterPro" id="IPR035897">
    <property type="entry name" value="Toll_tir_struct_dom_sf"/>
</dbReference>
<dbReference type="RefSeq" id="WP_176295216.1">
    <property type="nucleotide sequence ID" value="NZ_CP051179.1"/>
</dbReference>
<keyword evidence="4" id="KW-1185">Reference proteome</keyword>
<proteinExistence type="predicted"/>
<evidence type="ECO:0000313" key="3">
    <source>
        <dbReference type="EMBL" id="QKX52892.1"/>
    </source>
</evidence>
<sequence>MTINVFISYDYTSDKEYASLLKAWAENDAEHFKNINFIDGSSDFSRESTKVNAFKNSISRRMNACDKILVLVGKETYKSDWCKWEIKKAEELELDFAAVNIEHANASPISLYGKGVKRARSFTEAAIESVLT</sequence>
<accession>A0A7H8QFQ6</accession>
<dbReference type="InterPro" id="IPR015032">
    <property type="entry name" value="ThsB__TIR-like_domain"/>
</dbReference>
<reference evidence="4" key="2">
    <citation type="submission" date="2020-06" db="EMBL/GenBank/DDBJ databases">
        <title>Isolation of Planomicrobium glaciei.</title>
        <authorList>
            <person name="Malisova L."/>
            <person name="Safrankova R."/>
            <person name="Jakubu V."/>
            <person name="Spanelova P."/>
        </authorList>
    </citation>
    <scope>NUCLEOTIDE SEQUENCE [LARGE SCALE GENOMIC DNA]</scope>
    <source>
        <strain evidence="4">NRL-ATB46093</strain>
        <plasmid evidence="4">unnamed2</plasmid>
    </source>
</reference>
<gene>
    <name evidence="2" type="ORF">HF394_19340</name>
    <name evidence="3" type="ORF">HF394_19890</name>
</gene>
<keyword evidence="2" id="KW-0614">Plasmid</keyword>
<dbReference type="SUPFAM" id="SSF52200">
    <property type="entry name" value="Toll/Interleukin receptor TIR domain"/>
    <property type="match status" value="1"/>
</dbReference>
<dbReference type="Proteomes" id="UP000509222">
    <property type="component" value="Plasmid unnamed2"/>
</dbReference>
<dbReference type="Pfam" id="PF08937">
    <property type="entry name" value="ThsB_TIR"/>
    <property type="match status" value="1"/>
</dbReference>
<organism evidence="2 4">
    <name type="scientific">Planococcus glaciei</name>
    <dbReference type="NCBI Taxonomy" id="459472"/>
    <lineage>
        <taxon>Bacteria</taxon>
        <taxon>Bacillati</taxon>
        <taxon>Bacillota</taxon>
        <taxon>Bacilli</taxon>
        <taxon>Bacillales</taxon>
        <taxon>Caryophanaceae</taxon>
        <taxon>Planococcus</taxon>
    </lineage>
</organism>
<reference evidence="2 4" key="1">
    <citation type="submission" date="2020-04" db="EMBL/GenBank/DDBJ databases">
        <authorList>
            <person name="Pajer P."/>
            <person name="Broz P."/>
        </authorList>
    </citation>
    <scope>NUCLEOTIDE SEQUENCE [LARGE SCALE GENOMIC DNA]</scope>
    <source>
        <strain evidence="2">CNCTC7660</strain>
        <strain evidence="4">NRL-ATB46093</strain>
        <plasmid evidence="2 4">unnamed2</plasmid>
    </source>
</reference>
<dbReference type="EMBL" id="CP051179">
    <property type="protein sequence ID" value="QKX52790.1"/>
    <property type="molecule type" value="Genomic_DNA"/>
</dbReference>
<geneLocation type="plasmid" evidence="2 4">
    <name>unnamed2</name>
</geneLocation>
<feature type="domain" description="Thoeris protein ThsB TIR-like" evidence="1">
    <location>
        <begin position="6"/>
        <end position="104"/>
    </location>
</feature>
<reference evidence="2" key="3">
    <citation type="submission" date="2020-09" db="EMBL/GenBank/DDBJ databases">
        <title>Isolation of Planomicrobium glaciei.</title>
        <authorList>
            <person name="Malisova L."/>
            <person name="Safrankova R."/>
            <person name="Jakubu V."/>
            <person name="Spanelova P."/>
        </authorList>
    </citation>
    <scope>NUCLEOTIDE SEQUENCE</scope>
    <source>
        <strain evidence="2">CNCTC7660</strain>
        <strain evidence="4">NRL-ATB46093</strain>
        <plasmid evidence="2 4">unnamed2</plasmid>
    </source>
</reference>
<evidence type="ECO:0000313" key="2">
    <source>
        <dbReference type="EMBL" id="QKX52790.1"/>
    </source>
</evidence>
<name>A0A7H8QFQ6_9BACL</name>
<evidence type="ECO:0000259" key="1">
    <source>
        <dbReference type="Pfam" id="PF08937"/>
    </source>
</evidence>
<dbReference type="AlphaFoldDB" id="A0A7H8QFQ6"/>